<evidence type="ECO:0000259" key="1">
    <source>
        <dbReference type="Pfam" id="PF12684"/>
    </source>
</evidence>
<keyword evidence="3" id="KW-1185">Reference proteome</keyword>
<dbReference type="Pfam" id="PF12684">
    <property type="entry name" value="DUF3799"/>
    <property type="match status" value="1"/>
</dbReference>
<evidence type="ECO:0000313" key="2">
    <source>
        <dbReference type="EMBL" id="ACL06275.1"/>
    </source>
</evidence>
<protein>
    <submittedName>
        <fullName evidence="2">Bacteriophage protein</fullName>
    </submittedName>
</protein>
<dbReference type="eggNOG" id="ENOG502Z9EN">
    <property type="taxonomic scope" value="Bacteria"/>
</dbReference>
<name>B8FNJ4_DESAL</name>
<dbReference type="KEGG" id="dal:Dalk_4597"/>
<dbReference type="AlphaFoldDB" id="B8FNJ4"/>
<gene>
    <name evidence="2" type="ordered locus">Dalk_4597</name>
</gene>
<sequence>MNELVFNQTHRDYLAVYACSKSLLSRFAITPAHCRVAQETTDAMLFGTALHTCILEPEKFAKYYATYPEGKDGRSSEGRAIKKAMDEAGGHILTRDKWDRLYGMSEAIKSSKTASNLINQSRHEVSLFWEHRHGFMCKARADIWHPTIGIIADLKKVTPGDFQALDRTIVKYKYHWQDEWYTQGARAVTDRMDWNFVFIFVEDQAPFSVRCLTLSPESKMQAHEELADITADYAQCLKTDTWPGYPDRVEMIELPRWAQTV</sequence>
<dbReference type="HOGENOM" id="CLU_070063_1_0_7"/>
<evidence type="ECO:0000313" key="3">
    <source>
        <dbReference type="Proteomes" id="UP000000739"/>
    </source>
</evidence>
<dbReference type="InterPro" id="IPR024432">
    <property type="entry name" value="Put_RecE_PDDEXK-like_dom"/>
</dbReference>
<feature type="domain" description="Putative exodeoxyribonuclease 8 PDDEXK-like" evidence="1">
    <location>
        <begin position="36"/>
        <end position="253"/>
    </location>
</feature>
<dbReference type="InterPro" id="IPR011604">
    <property type="entry name" value="PDDEXK-like_dom_sf"/>
</dbReference>
<proteinExistence type="predicted"/>
<organism evidence="2 3">
    <name type="scientific">Desulfatibacillum aliphaticivorans</name>
    <dbReference type="NCBI Taxonomy" id="218208"/>
    <lineage>
        <taxon>Bacteria</taxon>
        <taxon>Pseudomonadati</taxon>
        <taxon>Thermodesulfobacteriota</taxon>
        <taxon>Desulfobacteria</taxon>
        <taxon>Desulfobacterales</taxon>
        <taxon>Desulfatibacillaceae</taxon>
        <taxon>Desulfatibacillum</taxon>
    </lineage>
</organism>
<accession>B8FNJ4</accession>
<dbReference type="RefSeq" id="WP_015949314.1">
    <property type="nucleotide sequence ID" value="NC_011768.1"/>
</dbReference>
<dbReference type="EMBL" id="CP001322">
    <property type="protein sequence ID" value="ACL06275.1"/>
    <property type="molecule type" value="Genomic_DNA"/>
</dbReference>
<dbReference type="Proteomes" id="UP000000739">
    <property type="component" value="Chromosome"/>
</dbReference>
<dbReference type="Gene3D" id="3.90.320.10">
    <property type="match status" value="1"/>
</dbReference>
<reference evidence="2 3" key="1">
    <citation type="journal article" date="2012" name="Environ. Microbiol.">
        <title>The genome sequence of Desulfatibacillum alkenivorans AK-01: a blueprint for anaerobic alkane oxidation.</title>
        <authorList>
            <person name="Callaghan A.V."/>
            <person name="Morris B.E."/>
            <person name="Pereira I.A."/>
            <person name="McInerney M.J."/>
            <person name="Austin R.N."/>
            <person name="Groves J.T."/>
            <person name="Kukor J.J."/>
            <person name="Suflita J.M."/>
            <person name="Young L.Y."/>
            <person name="Zylstra G.J."/>
            <person name="Wawrik B."/>
        </authorList>
    </citation>
    <scope>NUCLEOTIDE SEQUENCE [LARGE SCALE GENOMIC DNA]</scope>
    <source>
        <strain evidence="2 3">AK-01</strain>
    </source>
</reference>